<dbReference type="VEuPathDB" id="VectorBase:CPIJ008224"/>
<keyword evidence="2" id="KW-0677">Repeat</keyword>
<dbReference type="GO" id="GO:0005509">
    <property type="term" value="F:calcium ion binding"/>
    <property type="evidence" value="ECO:0007669"/>
    <property type="project" value="InterPro"/>
</dbReference>
<organism>
    <name type="scientific">Culex quinquefasciatus</name>
    <name type="common">Southern house mosquito</name>
    <name type="synonym">Culex pungens</name>
    <dbReference type="NCBI Taxonomy" id="7176"/>
    <lineage>
        <taxon>Eukaryota</taxon>
        <taxon>Metazoa</taxon>
        <taxon>Ecdysozoa</taxon>
        <taxon>Arthropoda</taxon>
        <taxon>Hexapoda</taxon>
        <taxon>Insecta</taxon>
        <taxon>Pterygota</taxon>
        <taxon>Neoptera</taxon>
        <taxon>Endopterygota</taxon>
        <taxon>Diptera</taxon>
        <taxon>Nematocera</taxon>
        <taxon>Culicoidea</taxon>
        <taxon>Culicidae</taxon>
        <taxon>Culicinae</taxon>
        <taxon>Culicini</taxon>
        <taxon>Culex</taxon>
        <taxon>Culex</taxon>
    </lineage>
</organism>
<sequence length="61" mass="6819">MAATEFLLAIDVTSSGTPEEKLKWAFRMYDVDGNGVIDIQEMTKIVQVIKNCKTINSPMPE</sequence>
<dbReference type="SUPFAM" id="SSF47473">
    <property type="entry name" value="EF-hand"/>
    <property type="match status" value="1"/>
</dbReference>
<proteinExistence type="predicted"/>
<dbReference type="HOGENOM" id="CLU_2924878_0_0_1"/>
<dbReference type="AlphaFoldDB" id="B0WLJ3"/>
<gene>
    <name evidence="6" type="primary">6040114</name>
    <name evidence="5" type="ORF">CpipJ_CPIJ008224</name>
</gene>
<dbReference type="CDD" id="cd00051">
    <property type="entry name" value="EFh"/>
    <property type="match status" value="1"/>
</dbReference>
<dbReference type="PRINTS" id="PR00450">
    <property type="entry name" value="RECOVERIN"/>
</dbReference>
<dbReference type="VEuPathDB" id="VectorBase:CQUJHB013092"/>
<dbReference type="PANTHER" id="PTHR23055">
    <property type="entry name" value="CALCIUM BINDING PROTEINS"/>
    <property type="match status" value="1"/>
</dbReference>
<evidence type="ECO:0000256" key="3">
    <source>
        <dbReference type="ARBA" id="ARBA00022837"/>
    </source>
</evidence>
<dbReference type="eggNOG" id="KOG0044">
    <property type="taxonomic scope" value="Eukaryota"/>
</dbReference>
<reference evidence="5" key="1">
    <citation type="submission" date="2007-03" db="EMBL/GenBank/DDBJ databases">
        <title>Annotation of Culex pipiens quinquefasciatus.</title>
        <authorList>
            <consortium name="The Broad Institute Genome Sequencing Platform"/>
            <person name="Atkinson P.W."/>
            <person name="Hemingway J."/>
            <person name="Christensen B.M."/>
            <person name="Higgs S."/>
            <person name="Kodira C."/>
            <person name="Hannick L."/>
            <person name="Megy K."/>
            <person name="O'Leary S."/>
            <person name="Pearson M."/>
            <person name="Haas B.J."/>
            <person name="Mauceli E."/>
            <person name="Wortman J.R."/>
            <person name="Lee N.H."/>
            <person name="Guigo R."/>
            <person name="Stanke M."/>
            <person name="Alvarado L."/>
            <person name="Amedeo P."/>
            <person name="Antoine C.H."/>
            <person name="Arensburger P."/>
            <person name="Bidwell S.L."/>
            <person name="Crawford M."/>
            <person name="Camaro F."/>
            <person name="Devon K."/>
            <person name="Engels R."/>
            <person name="Hammond M."/>
            <person name="Howarth C."/>
            <person name="Koehrsen M."/>
            <person name="Lawson D."/>
            <person name="Montgomery P."/>
            <person name="Nene V."/>
            <person name="Nusbaum C."/>
            <person name="Puiu D."/>
            <person name="Romero-Severson J."/>
            <person name="Severson D.W."/>
            <person name="Shumway M."/>
            <person name="Sisk P."/>
            <person name="Stolte C."/>
            <person name="Zeng Q."/>
            <person name="Eisenstadt E."/>
            <person name="Fraser-Liggett C."/>
            <person name="Strausberg R."/>
            <person name="Galagan J."/>
            <person name="Birren B."/>
            <person name="Collins F.H."/>
        </authorList>
    </citation>
    <scope>NUCLEOTIDE SEQUENCE [LARGE SCALE GENOMIC DNA]</scope>
    <source>
        <strain evidence="5">JHB</strain>
    </source>
</reference>
<dbReference type="EMBL" id="DS231986">
    <property type="protein sequence ID" value="EDS30512.1"/>
    <property type="molecule type" value="Genomic_DNA"/>
</dbReference>
<evidence type="ECO:0000313" key="5">
    <source>
        <dbReference type="EMBL" id="EDS30512.1"/>
    </source>
</evidence>
<protein>
    <recommendedName>
        <fullName evidence="4">EF-hand domain-containing protein</fullName>
    </recommendedName>
</protein>
<evidence type="ECO:0000256" key="2">
    <source>
        <dbReference type="ARBA" id="ARBA00022737"/>
    </source>
</evidence>
<dbReference type="SMART" id="SM00054">
    <property type="entry name" value="EFh"/>
    <property type="match status" value="1"/>
</dbReference>
<evidence type="ECO:0000313" key="6">
    <source>
        <dbReference type="EnsemblMetazoa" id="CPIJ008224-PA"/>
    </source>
</evidence>
<dbReference type="InterPro" id="IPR002048">
    <property type="entry name" value="EF_hand_dom"/>
</dbReference>
<dbReference type="EnsemblMetazoa" id="CPIJ008224-RA">
    <property type="protein sequence ID" value="CPIJ008224-PA"/>
    <property type="gene ID" value="CPIJ008224"/>
</dbReference>
<evidence type="ECO:0000256" key="1">
    <source>
        <dbReference type="ARBA" id="ARBA00022723"/>
    </source>
</evidence>
<dbReference type="InterPro" id="IPR018247">
    <property type="entry name" value="EF_Hand_1_Ca_BS"/>
</dbReference>
<dbReference type="KEGG" id="cqu:CpipJ_CPIJ008224"/>
<evidence type="ECO:0000259" key="4">
    <source>
        <dbReference type="PROSITE" id="PS50222"/>
    </source>
</evidence>
<dbReference type="OMA" id="MTKIVQV"/>
<keyword evidence="3" id="KW-0106">Calcium</keyword>
<feature type="domain" description="EF-hand" evidence="4">
    <location>
        <begin position="17"/>
        <end position="52"/>
    </location>
</feature>
<dbReference type="Gene3D" id="1.10.238.10">
    <property type="entry name" value="EF-hand"/>
    <property type="match status" value="2"/>
</dbReference>
<dbReference type="OrthoDB" id="191686at2759"/>
<dbReference type="InterPro" id="IPR028846">
    <property type="entry name" value="Recoverin"/>
</dbReference>
<keyword evidence="1" id="KW-0479">Metal-binding</keyword>
<evidence type="ECO:0000313" key="7">
    <source>
        <dbReference type="Proteomes" id="UP000002320"/>
    </source>
</evidence>
<name>B0WLJ3_CULQU</name>
<dbReference type="STRING" id="7176.B0WLJ3"/>
<accession>B0WLJ3</accession>
<dbReference type="PANTHER" id="PTHR23055:SF69">
    <property type="entry name" value="NEURONAL CALCIUM SENSOR 2"/>
    <property type="match status" value="1"/>
</dbReference>
<dbReference type="PROSITE" id="PS50222">
    <property type="entry name" value="EF_HAND_2"/>
    <property type="match status" value="1"/>
</dbReference>
<dbReference type="InParanoid" id="B0WLJ3"/>
<dbReference type="PROSITE" id="PS00018">
    <property type="entry name" value="EF_HAND_1"/>
    <property type="match status" value="1"/>
</dbReference>
<dbReference type="InterPro" id="IPR011992">
    <property type="entry name" value="EF-hand-dom_pair"/>
</dbReference>
<dbReference type="Pfam" id="PF00036">
    <property type="entry name" value="EF-hand_1"/>
    <property type="match status" value="1"/>
</dbReference>
<dbReference type="Proteomes" id="UP000002320">
    <property type="component" value="Unassembled WGS sequence"/>
</dbReference>
<keyword evidence="7" id="KW-1185">Reference proteome</keyword>
<reference evidence="6" key="2">
    <citation type="submission" date="2020-05" db="UniProtKB">
        <authorList>
            <consortium name="EnsemblMetazoa"/>
        </authorList>
    </citation>
    <scope>IDENTIFICATION</scope>
    <source>
        <strain evidence="6">JHB</strain>
    </source>
</reference>